<proteinExistence type="predicted"/>
<feature type="region of interest" description="Disordered" evidence="1">
    <location>
        <begin position="1"/>
        <end position="20"/>
    </location>
</feature>
<evidence type="ECO:0000313" key="2">
    <source>
        <dbReference type="EMBL" id="SDD95660.1"/>
    </source>
</evidence>
<dbReference type="RefSeq" id="WP_091866370.1">
    <property type="nucleotide sequence ID" value="NZ_FNAO01000002.1"/>
</dbReference>
<dbReference type="STRING" id="641691.SAMN05421636_102428"/>
<protein>
    <submittedName>
        <fullName evidence="2">Uncharacterized protein</fullName>
    </submittedName>
</protein>
<dbReference type="Proteomes" id="UP000199109">
    <property type="component" value="Unassembled WGS sequence"/>
</dbReference>
<dbReference type="Gene3D" id="3.40.720.10">
    <property type="entry name" value="Alkaline Phosphatase, subunit A"/>
    <property type="match status" value="1"/>
</dbReference>
<organism evidence="2 3">
    <name type="scientific">Pricia antarctica</name>
    <dbReference type="NCBI Taxonomy" id="641691"/>
    <lineage>
        <taxon>Bacteria</taxon>
        <taxon>Pseudomonadati</taxon>
        <taxon>Bacteroidota</taxon>
        <taxon>Flavobacteriia</taxon>
        <taxon>Flavobacteriales</taxon>
        <taxon>Flavobacteriaceae</taxon>
        <taxon>Pricia</taxon>
    </lineage>
</organism>
<dbReference type="InterPro" id="IPR017850">
    <property type="entry name" value="Alkaline_phosphatase_core_sf"/>
</dbReference>
<evidence type="ECO:0000256" key="1">
    <source>
        <dbReference type="SAM" id="MobiDB-lite"/>
    </source>
</evidence>
<reference evidence="2 3" key="1">
    <citation type="submission" date="2016-10" db="EMBL/GenBank/DDBJ databases">
        <authorList>
            <person name="de Groot N.N."/>
        </authorList>
    </citation>
    <scope>NUCLEOTIDE SEQUENCE [LARGE SCALE GENOMIC DNA]</scope>
    <source>
        <strain evidence="2 3">DSM 23421</strain>
    </source>
</reference>
<accession>A0A1G6YZ70</accession>
<gene>
    <name evidence="2" type="ORF">SAMN05421636_102428</name>
</gene>
<sequence>MPGNSTILKKDPKELTNSSDDEAYADVVQMMHKKLDSVQKVYKVTEREFEQVPKETVERANKMFDKLRGSPFR</sequence>
<dbReference type="AlphaFoldDB" id="A0A1G6YZ70"/>
<evidence type="ECO:0000313" key="3">
    <source>
        <dbReference type="Proteomes" id="UP000199109"/>
    </source>
</evidence>
<keyword evidence="3" id="KW-1185">Reference proteome</keyword>
<dbReference type="EMBL" id="FNAO01000002">
    <property type="protein sequence ID" value="SDD95660.1"/>
    <property type="molecule type" value="Genomic_DNA"/>
</dbReference>
<name>A0A1G6YZ70_9FLAO</name>